<sequence>MSPLIPRAGADSPVCSILDIPGPRWFTASDPIWRVHGDVSTPIGITTGLLMLVADPAYSAGMIACGADAEPWTMDDYLHDLVEISTFGTVDDAMVTIEHARRDHNSFSGTTEYGDYFYGSDPGLIEWSQAAMTWALLVAFQRFSGRPLSTAESDRYVYQWAGLARLHGARSFPSTVRELEQLLRRSRGRARPTDAGRRAARKLREDARACPGVTENSVIAHRSCTTVVDAAASLVPSEVRRALDLPHRPMDRAAVFGRITRAHQGLSSPRLTTRAPIAAPSAMRARPA</sequence>
<dbReference type="GO" id="GO:0016491">
    <property type="term" value="F:oxidoreductase activity"/>
    <property type="evidence" value="ECO:0007669"/>
    <property type="project" value="UniProtKB-KW"/>
</dbReference>
<evidence type="ECO:0000313" key="2">
    <source>
        <dbReference type="EMBL" id="MDN4506467.1"/>
    </source>
</evidence>
<dbReference type="EMBL" id="JAUHTB010000011">
    <property type="protein sequence ID" value="MDN4506467.1"/>
    <property type="molecule type" value="Genomic_DNA"/>
</dbReference>
<organism evidence="2 3">
    <name type="scientific">Dietzia maris</name>
    <dbReference type="NCBI Taxonomy" id="37915"/>
    <lineage>
        <taxon>Bacteria</taxon>
        <taxon>Bacillati</taxon>
        <taxon>Actinomycetota</taxon>
        <taxon>Actinomycetes</taxon>
        <taxon>Mycobacteriales</taxon>
        <taxon>Dietziaceae</taxon>
        <taxon>Dietzia</taxon>
    </lineage>
</organism>
<dbReference type="RefSeq" id="WP_283466370.1">
    <property type="nucleotide sequence ID" value="NZ_JAUHTB010000011.1"/>
</dbReference>
<dbReference type="EC" id="1.-.-.-" evidence="2"/>
<dbReference type="PANTHER" id="PTHR36151">
    <property type="entry name" value="BLR2777 PROTEIN"/>
    <property type="match status" value="1"/>
</dbReference>
<name>A0ABT8H1Y2_9ACTN</name>
<keyword evidence="3" id="KW-1185">Reference proteome</keyword>
<evidence type="ECO:0000313" key="3">
    <source>
        <dbReference type="Proteomes" id="UP001172702"/>
    </source>
</evidence>
<accession>A0ABT8H1Y2</accession>
<comment type="caution">
    <text evidence="2">The sequence shown here is derived from an EMBL/GenBank/DDBJ whole genome shotgun (WGS) entry which is preliminary data.</text>
</comment>
<gene>
    <name evidence="2" type="ORF">QYF62_10405</name>
</gene>
<proteinExistence type="predicted"/>
<dbReference type="Proteomes" id="UP001172702">
    <property type="component" value="Unassembled WGS sequence"/>
</dbReference>
<evidence type="ECO:0000259" key="1">
    <source>
        <dbReference type="Pfam" id="PF09995"/>
    </source>
</evidence>
<protein>
    <submittedName>
        <fullName evidence="2">Oxygenase MpaB family protein</fullName>
        <ecNumber evidence="2">1.-.-.-</ecNumber>
    </submittedName>
</protein>
<dbReference type="InterPro" id="IPR018713">
    <property type="entry name" value="MPAB/Lcp_cat_dom"/>
</dbReference>
<dbReference type="PANTHER" id="PTHR36151:SF3">
    <property type="entry name" value="ER-BOUND OXYGENASE MPAB_MPAB'_RUBBER OXYGENASE CATALYTIC DOMAIN-CONTAINING PROTEIN"/>
    <property type="match status" value="1"/>
</dbReference>
<dbReference type="Pfam" id="PF09995">
    <property type="entry name" value="MPAB_Lcp_cat"/>
    <property type="match status" value="1"/>
</dbReference>
<reference evidence="2 3" key="1">
    <citation type="submission" date="2023-07" db="EMBL/GenBank/DDBJ databases">
        <title>Strategy for survival of the halotoleranting strain Dietzia MX2 from the Yakshinskoe mineral salts deposit.</title>
        <authorList>
            <person name="Kharitonova M.A."/>
            <person name="Kupriyanova-Ashina F.G."/>
            <person name="Shakirov T.R."/>
            <person name="Vafina M.S."/>
            <person name="Ilinskaya O.N."/>
        </authorList>
    </citation>
    <scope>NUCLEOTIDE SEQUENCE [LARGE SCALE GENOMIC DNA]</scope>
    <source>
        <strain evidence="2 3">MX2</strain>
    </source>
</reference>
<keyword evidence="2" id="KW-0560">Oxidoreductase</keyword>
<feature type="domain" description="ER-bound oxygenase mpaB/mpaB'/Rubber oxygenase catalytic" evidence="1">
    <location>
        <begin position="33"/>
        <end position="261"/>
    </location>
</feature>